<sequence>MDDLNASLSQYASQLSMVNQALNTTTDVKERESLLTLQNDLEELIQLTQESLNAILSKPEMKSTASDKPGASKDDLDDEYALFMQEMAKTGAYDSNGKENKSESTGKDGSQNYGDSDIEDELATLLGMKCSVYHTHKWGGQPTLHNAMVSAIVPRQDDDQFKDLQVRVLFTHPTHTEMLPCPFYLDGECRFSDEQCRYSHGAVTHLSDLKEAIKPNFEALKSGSRVLLKLKPPDDEDISLTKKSAEKYHLWHRAVIKSIDLEEKTCVVKLEQGIKTGEKRKIGSDEYNVRIEDIYPLNNDDDDESDSSDSLSDTEYPINKAACTKAGNADSDLLVQKSLENNAPAMGEWERHTRGMGSKLMLAMGYVPGTGLGAASDGRVKPVEARLVPLGKSLDHVMAISEKNAVQDPLKIEQKLKRLQKREEERNKRAYEREKERERRNVFNFINRTLGDKSEQETSVAPAIPDVKQSTSKDLNIEQFKITEDIKRLERDIVKLKNSLMKYPSGSTGHKSVNMQIVEKNKELDKLLRREKQITKEQLHRKDKVKMTVF</sequence>
<keyword evidence="2" id="KW-1185">Reference proteome</keyword>
<gene>
    <name evidence="1" type="ORF">K1T71_003220</name>
</gene>
<evidence type="ECO:0000313" key="2">
    <source>
        <dbReference type="Proteomes" id="UP000824533"/>
    </source>
</evidence>
<dbReference type="Proteomes" id="UP000824533">
    <property type="component" value="Linkage Group LG05"/>
</dbReference>
<name>A0ACC1DBC5_9NEOP</name>
<proteinExistence type="predicted"/>
<organism evidence="1 2">
    <name type="scientific">Dendrolimus kikuchii</name>
    <dbReference type="NCBI Taxonomy" id="765133"/>
    <lineage>
        <taxon>Eukaryota</taxon>
        <taxon>Metazoa</taxon>
        <taxon>Ecdysozoa</taxon>
        <taxon>Arthropoda</taxon>
        <taxon>Hexapoda</taxon>
        <taxon>Insecta</taxon>
        <taxon>Pterygota</taxon>
        <taxon>Neoptera</taxon>
        <taxon>Endopterygota</taxon>
        <taxon>Lepidoptera</taxon>
        <taxon>Glossata</taxon>
        <taxon>Ditrysia</taxon>
        <taxon>Bombycoidea</taxon>
        <taxon>Lasiocampidae</taxon>
        <taxon>Dendrolimus</taxon>
    </lineage>
</organism>
<comment type="caution">
    <text evidence="1">The sequence shown here is derived from an EMBL/GenBank/DDBJ whole genome shotgun (WGS) entry which is preliminary data.</text>
</comment>
<protein>
    <submittedName>
        <fullName evidence="1">Uncharacterized protein</fullName>
    </submittedName>
</protein>
<evidence type="ECO:0000313" key="1">
    <source>
        <dbReference type="EMBL" id="KAJ0181135.1"/>
    </source>
</evidence>
<accession>A0ACC1DBC5</accession>
<reference evidence="1 2" key="1">
    <citation type="journal article" date="2021" name="Front. Genet.">
        <title>Chromosome-Level Genome Assembly Reveals Significant Gene Expansion in the Toll and IMD Signaling Pathways of Dendrolimus kikuchii.</title>
        <authorList>
            <person name="Zhou J."/>
            <person name="Wu P."/>
            <person name="Xiong Z."/>
            <person name="Liu N."/>
            <person name="Zhao N."/>
            <person name="Ji M."/>
            <person name="Qiu Y."/>
            <person name="Yang B."/>
        </authorList>
    </citation>
    <scope>NUCLEOTIDE SEQUENCE [LARGE SCALE GENOMIC DNA]</scope>
    <source>
        <strain evidence="1">Ann1</strain>
    </source>
</reference>
<dbReference type="EMBL" id="CM034391">
    <property type="protein sequence ID" value="KAJ0181135.1"/>
    <property type="molecule type" value="Genomic_DNA"/>
</dbReference>